<protein>
    <recommendedName>
        <fullName evidence="1">TIR domain-containing protein</fullName>
    </recommendedName>
</protein>
<dbReference type="PROSITE" id="PS50104">
    <property type="entry name" value="TIR"/>
    <property type="match status" value="1"/>
</dbReference>
<dbReference type="OrthoDB" id="8435646at2"/>
<dbReference type="Pfam" id="PF13676">
    <property type="entry name" value="TIR_2"/>
    <property type="match status" value="1"/>
</dbReference>
<gene>
    <name evidence="2" type="ORF">Pla52n_32480</name>
</gene>
<proteinExistence type="predicted"/>
<dbReference type="InterPro" id="IPR000157">
    <property type="entry name" value="TIR_dom"/>
</dbReference>
<dbReference type="InterPro" id="IPR035897">
    <property type="entry name" value="Toll_tir_struct_dom_sf"/>
</dbReference>
<evidence type="ECO:0000313" key="2">
    <source>
        <dbReference type="EMBL" id="TWU02199.1"/>
    </source>
</evidence>
<sequence length="455" mass="51872">MKTFISFSTADQSPADQFVDELRLFYIDDFFFSSRTMDEGYWLSQIEAEIEQAKWFFVLISKNSVASKWVRREVELAMSLPHLKGRVVPVLLEDTPGWEDLHEHIGRLQTFNLYRNREESMTRIIEGIFRRPRHRHPPYRVGDVMIQVLILAGGNGRTRYRDGDVLCDGPTADTSNRKFRLPDDVAQNADERISETKAAMDAKGRMFVNNPQVRLKDYSYGGSKESGGLSDKPLRLTLGWTEYFHTRLTNQERAFILPDGQSIELKYGRDLADLSESELSNPIATNMSVVTADGKIFLATRGKKVAWNPGEFQPAVSGDGQPEDLDENGVYDPFHTAMREAQEECIGGYPVTRDMVTFFGLARTRGTQFPFLFGEIRLPVASTELPPPLSPFEGHPFPIDFTIDGVCDWVRKYHLDHYHGRRGGVIGTTLFSLLQSLHYEYPDQWSDVANRLRIA</sequence>
<dbReference type="SUPFAM" id="SSF52200">
    <property type="entry name" value="Toll/Interleukin receptor TIR domain"/>
    <property type="match status" value="1"/>
</dbReference>
<reference evidence="2 3" key="1">
    <citation type="submission" date="2019-02" db="EMBL/GenBank/DDBJ databases">
        <title>Deep-cultivation of Planctomycetes and their phenomic and genomic characterization uncovers novel biology.</title>
        <authorList>
            <person name="Wiegand S."/>
            <person name="Jogler M."/>
            <person name="Boedeker C."/>
            <person name="Pinto D."/>
            <person name="Vollmers J."/>
            <person name="Rivas-Marin E."/>
            <person name="Kohn T."/>
            <person name="Peeters S.H."/>
            <person name="Heuer A."/>
            <person name="Rast P."/>
            <person name="Oberbeckmann S."/>
            <person name="Bunk B."/>
            <person name="Jeske O."/>
            <person name="Meyerdierks A."/>
            <person name="Storesund J.E."/>
            <person name="Kallscheuer N."/>
            <person name="Luecker S."/>
            <person name="Lage O.M."/>
            <person name="Pohl T."/>
            <person name="Merkel B.J."/>
            <person name="Hornburger P."/>
            <person name="Mueller R.-W."/>
            <person name="Bruemmer F."/>
            <person name="Labrenz M."/>
            <person name="Spormann A.M."/>
            <person name="Op Den Camp H."/>
            <person name="Overmann J."/>
            <person name="Amann R."/>
            <person name="Jetten M.S.M."/>
            <person name="Mascher T."/>
            <person name="Medema M.H."/>
            <person name="Devos D.P."/>
            <person name="Kaster A.-K."/>
            <person name="Ovreas L."/>
            <person name="Rohde M."/>
            <person name="Galperin M.Y."/>
            <person name="Jogler C."/>
        </authorList>
    </citation>
    <scope>NUCLEOTIDE SEQUENCE [LARGE SCALE GENOMIC DNA]</scope>
    <source>
        <strain evidence="2 3">Pla52n</strain>
    </source>
</reference>
<feature type="domain" description="TIR" evidence="1">
    <location>
        <begin position="1"/>
        <end position="136"/>
    </location>
</feature>
<dbReference type="GO" id="GO:0007165">
    <property type="term" value="P:signal transduction"/>
    <property type="evidence" value="ECO:0007669"/>
    <property type="project" value="InterPro"/>
</dbReference>
<evidence type="ECO:0000313" key="3">
    <source>
        <dbReference type="Proteomes" id="UP000320176"/>
    </source>
</evidence>
<name>A0A5C6ASF0_9BACT</name>
<dbReference type="Proteomes" id="UP000320176">
    <property type="component" value="Unassembled WGS sequence"/>
</dbReference>
<dbReference type="EMBL" id="SJPN01000004">
    <property type="protein sequence ID" value="TWU02199.1"/>
    <property type="molecule type" value="Genomic_DNA"/>
</dbReference>
<keyword evidence="3" id="KW-1185">Reference proteome</keyword>
<organism evidence="2 3">
    <name type="scientific">Stieleria varia</name>
    <dbReference type="NCBI Taxonomy" id="2528005"/>
    <lineage>
        <taxon>Bacteria</taxon>
        <taxon>Pseudomonadati</taxon>
        <taxon>Planctomycetota</taxon>
        <taxon>Planctomycetia</taxon>
        <taxon>Pirellulales</taxon>
        <taxon>Pirellulaceae</taxon>
        <taxon>Stieleria</taxon>
    </lineage>
</organism>
<dbReference type="SMART" id="SM00255">
    <property type="entry name" value="TIR"/>
    <property type="match status" value="1"/>
</dbReference>
<accession>A0A5C6ASF0</accession>
<dbReference type="AlphaFoldDB" id="A0A5C6ASF0"/>
<dbReference type="RefSeq" id="WP_146520574.1">
    <property type="nucleotide sequence ID" value="NZ_CP151726.1"/>
</dbReference>
<comment type="caution">
    <text evidence="2">The sequence shown here is derived from an EMBL/GenBank/DDBJ whole genome shotgun (WGS) entry which is preliminary data.</text>
</comment>
<dbReference type="Gene3D" id="3.40.50.10140">
    <property type="entry name" value="Toll/interleukin-1 receptor homology (TIR) domain"/>
    <property type="match status" value="1"/>
</dbReference>
<evidence type="ECO:0000259" key="1">
    <source>
        <dbReference type="PROSITE" id="PS50104"/>
    </source>
</evidence>